<dbReference type="GO" id="GO:0005886">
    <property type="term" value="C:plasma membrane"/>
    <property type="evidence" value="ECO:0007669"/>
    <property type="project" value="TreeGrafter"/>
</dbReference>
<dbReference type="PANTHER" id="PTHR45138:SF9">
    <property type="entry name" value="DIGUANYLATE CYCLASE DGCM-RELATED"/>
    <property type="match status" value="1"/>
</dbReference>
<feature type="transmembrane region" description="Helical" evidence="3">
    <location>
        <begin position="151"/>
        <end position="173"/>
    </location>
</feature>
<evidence type="ECO:0000256" key="1">
    <source>
        <dbReference type="ARBA" id="ARBA00012528"/>
    </source>
</evidence>
<proteinExistence type="predicted"/>
<evidence type="ECO:0000256" key="3">
    <source>
        <dbReference type="SAM" id="Phobius"/>
    </source>
</evidence>
<feature type="transmembrane region" description="Helical" evidence="3">
    <location>
        <begin position="82"/>
        <end position="100"/>
    </location>
</feature>
<feature type="domain" description="GGDEF" evidence="4">
    <location>
        <begin position="207"/>
        <end position="336"/>
    </location>
</feature>
<sequence length="348" mass="36916">MAATMVCVSTETLVLRYASHSTLGVAAISLLVPAAYLCASQAIRLSMGAGVTSRRLVAIAAVLTGLSLVLLAVDAVPFVQCLPFQLAGVVMFLDAVLALARQKRRGVLGNGLLVLCCCSMTGIAIRIPMFPLLLGQPTPFPIMSAETFERVFVNSLGVLTTGLALFIIARIVANEMASYRYRSERDDLTGLLNRRMLGGMLDRPAATAGAVVMCDIDRFKTINDRFGHHVGDEVIQSFAAILKGHAGHVGRVGGEEFALLLFGASSQEAGETADAIRCRFQQFQHPAVGEAGTLSASFGVAAFDTGASVRSAMRQADKALYAAKRTGRNRVCIAPDEATVRRGMQHAA</sequence>
<dbReference type="InterPro" id="IPR043128">
    <property type="entry name" value="Rev_trsase/Diguanyl_cyclase"/>
</dbReference>
<organism evidence="5 6">
    <name type="scientific">Stakelama marina</name>
    <dbReference type="NCBI Taxonomy" id="2826939"/>
    <lineage>
        <taxon>Bacteria</taxon>
        <taxon>Pseudomonadati</taxon>
        <taxon>Pseudomonadota</taxon>
        <taxon>Alphaproteobacteria</taxon>
        <taxon>Sphingomonadales</taxon>
        <taxon>Sphingomonadaceae</taxon>
        <taxon>Stakelama</taxon>
    </lineage>
</organism>
<evidence type="ECO:0000259" key="4">
    <source>
        <dbReference type="PROSITE" id="PS50887"/>
    </source>
</evidence>
<dbReference type="InterPro" id="IPR029787">
    <property type="entry name" value="Nucleotide_cyclase"/>
</dbReference>
<comment type="catalytic activity">
    <reaction evidence="2">
        <text>2 GTP = 3',3'-c-di-GMP + 2 diphosphate</text>
        <dbReference type="Rhea" id="RHEA:24898"/>
        <dbReference type="ChEBI" id="CHEBI:33019"/>
        <dbReference type="ChEBI" id="CHEBI:37565"/>
        <dbReference type="ChEBI" id="CHEBI:58805"/>
        <dbReference type="EC" id="2.7.7.65"/>
    </reaction>
</comment>
<keyword evidence="3" id="KW-1133">Transmembrane helix</keyword>
<gene>
    <name evidence="5" type="ORF">J7S20_04510</name>
</gene>
<evidence type="ECO:0000313" key="6">
    <source>
        <dbReference type="Proteomes" id="UP000676996"/>
    </source>
</evidence>
<evidence type="ECO:0000256" key="2">
    <source>
        <dbReference type="ARBA" id="ARBA00034247"/>
    </source>
</evidence>
<dbReference type="Gene3D" id="3.30.70.270">
    <property type="match status" value="1"/>
</dbReference>
<dbReference type="GO" id="GO:1902201">
    <property type="term" value="P:negative regulation of bacterial-type flagellum-dependent cell motility"/>
    <property type="evidence" value="ECO:0007669"/>
    <property type="project" value="TreeGrafter"/>
</dbReference>
<keyword evidence="3" id="KW-0472">Membrane</keyword>
<evidence type="ECO:0000313" key="5">
    <source>
        <dbReference type="EMBL" id="MBR0551764.1"/>
    </source>
</evidence>
<dbReference type="SUPFAM" id="SSF55073">
    <property type="entry name" value="Nucleotide cyclase"/>
    <property type="match status" value="1"/>
</dbReference>
<dbReference type="GO" id="GO:0043709">
    <property type="term" value="P:cell adhesion involved in single-species biofilm formation"/>
    <property type="evidence" value="ECO:0007669"/>
    <property type="project" value="TreeGrafter"/>
</dbReference>
<feature type="transmembrane region" description="Helical" evidence="3">
    <location>
        <begin position="112"/>
        <end position="131"/>
    </location>
</feature>
<reference evidence="5" key="1">
    <citation type="submission" date="2021-04" db="EMBL/GenBank/DDBJ databases">
        <title>Ouciella asimina sp. nov., isolated from the surface seawater in the hydrothermal field of Okinawa Trough.</title>
        <authorList>
            <person name="Shuang W."/>
        </authorList>
    </citation>
    <scope>NUCLEOTIDE SEQUENCE</scope>
    <source>
        <strain evidence="5">LXI357</strain>
    </source>
</reference>
<accession>A0A8T4ID28</accession>
<comment type="caution">
    <text evidence="5">The sequence shown here is derived from an EMBL/GenBank/DDBJ whole genome shotgun (WGS) entry which is preliminary data.</text>
</comment>
<dbReference type="EC" id="2.7.7.65" evidence="1"/>
<dbReference type="NCBIfam" id="TIGR00254">
    <property type="entry name" value="GGDEF"/>
    <property type="match status" value="1"/>
</dbReference>
<dbReference type="PROSITE" id="PS50887">
    <property type="entry name" value="GGDEF"/>
    <property type="match status" value="1"/>
</dbReference>
<feature type="transmembrane region" description="Helical" evidence="3">
    <location>
        <begin position="55"/>
        <end position="76"/>
    </location>
</feature>
<keyword evidence="3" id="KW-0812">Transmembrane</keyword>
<protein>
    <recommendedName>
        <fullName evidence="1">diguanylate cyclase</fullName>
        <ecNumber evidence="1">2.7.7.65</ecNumber>
    </recommendedName>
</protein>
<dbReference type="InterPro" id="IPR000160">
    <property type="entry name" value="GGDEF_dom"/>
</dbReference>
<name>A0A8T4ID28_9SPHN</name>
<dbReference type="PANTHER" id="PTHR45138">
    <property type="entry name" value="REGULATORY COMPONENTS OF SENSORY TRANSDUCTION SYSTEM"/>
    <property type="match status" value="1"/>
</dbReference>
<dbReference type="GO" id="GO:0052621">
    <property type="term" value="F:diguanylate cyclase activity"/>
    <property type="evidence" value="ECO:0007669"/>
    <property type="project" value="UniProtKB-EC"/>
</dbReference>
<feature type="transmembrane region" description="Helical" evidence="3">
    <location>
        <begin position="23"/>
        <end position="43"/>
    </location>
</feature>
<dbReference type="Pfam" id="PF00990">
    <property type="entry name" value="GGDEF"/>
    <property type="match status" value="1"/>
</dbReference>
<dbReference type="EMBL" id="JAGRQC010000001">
    <property type="protein sequence ID" value="MBR0551764.1"/>
    <property type="molecule type" value="Genomic_DNA"/>
</dbReference>
<dbReference type="AlphaFoldDB" id="A0A8T4ID28"/>
<dbReference type="InterPro" id="IPR050469">
    <property type="entry name" value="Diguanylate_Cyclase"/>
</dbReference>
<dbReference type="CDD" id="cd01949">
    <property type="entry name" value="GGDEF"/>
    <property type="match status" value="1"/>
</dbReference>
<dbReference type="Proteomes" id="UP000676996">
    <property type="component" value="Unassembled WGS sequence"/>
</dbReference>
<keyword evidence="6" id="KW-1185">Reference proteome</keyword>
<dbReference type="SMART" id="SM00267">
    <property type="entry name" value="GGDEF"/>
    <property type="match status" value="1"/>
</dbReference>